<protein>
    <submittedName>
        <fullName evidence="1">Uncharacterized protein</fullName>
    </submittedName>
</protein>
<dbReference type="EMBL" id="LT607753">
    <property type="protein sequence ID" value="SCG38506.1"/>
    <property type="molecule type" value="Genomic_DNA"/>
</dbReference>
<dbReference type="Proteomes" id="UP000198215">
    <property type="component" value="Chromosome I"/>
</dbReference>
<sequence>MVTTEAARDFLRGHGYHAGQPLHLPSGLRLWPLNRIGRPASTGQTAARLNT</sequence>
<reference evidence="2" key="1">
    <citation type="submission" date="2016-06" db="EMBL/GenBank/DDBJ databases">
        <authorList>
            <person name="Varghese N."/>
            <person name="Submissions Spin"/>
        </authorList>
    </citation>
    <scope>NUCLEOTIDE SEQUENCE [LARGE SCALE GENOMIC DNA]</scope>
    <source>
        <strain evidence="2">DSM 45161</strain>
    </source>
</reference>
<evidence type="ECO:0000313" key="1">
    <source>
        <dbReference type="EMBL" id="SCG38506.1"/>
    </source>
</evidence>
<name>A0A1C5GXI6_9ACTN</name>
<dbReference type="RefSeq" id="WP_157744901.1">
    <property type="nucleotide sequence ID" value="NZ_LT607753.1"/>
</dbReference>
<evidence type="ECO:0000313" key="2">
    <source>
        <dbReference type="Proteomes" id="UP000198215"/>
    </source>
</evidence>
<gene>
    <name evidence="1" type="ORF">GA0070614_0527</name>
</gene>
<keyword evidence="2" id="KW-1185">Reference proteome</keyword>
<organism evidence="1 2">
    <name type="scientific">Micromonospora coxensis</name>
    <dbReference type="NCBI Taxonomy" id="356852"/>
    <lineage>
        <taxon>Bacteria</taxon>
        <taxon>Bacillati</taxon>
        <taxon>Actinomycetota</taxon>
        <taxon>Actinomycetes</taxon>
        <taxon>Micromonosporales</taxon>
        <taxon>Micromonosporaceae</taxon>
        <taxon>Micromonospora</taxon>
    </lineage>
</organism>
<proteinExistence type="predicted"/>
<accession>A0A1C5GXI6</accession>
<dbReference type="AlphaFoldDB" id="A0A1C5GXI6"/>